<feature type="transmembrane region" description="Helical" evidence="1">
    <location>
        <begin position="260"/>
        <end position="280"/>
    </location>
</feature>
<dbReference type="Proteomes" id="UP000316270">
    <property type="component" value="Chromosome 1"/>
</dbReference>
<dbReference type="STRING" id="50376.A0A517KYJ2"/>
<dbReference type="PANTHER" id="PTHR28019">
    <property type="entry name" value="CELL MEMBRANE PROTEIN YLR413W-RELATED"/>
    <property type="match status" value="1"/>
</dbReference>
<accession>A0A517KYJ2</accession>
<dbReference type="GO" id="GO:0051285">
    <property type="term" value="C:cell cortex of cell tip"/>
    <property type="evidence" value="ECO:0007669"/>
    <property type="project" value="TreeGrafter"/>
</dbReference>
<keyword evidence="1" id="KW-0472">Membrane</keyword>
<dbReference type="InterPro" id="IPR052413">
    <property type="entry name" value="SUR7_domain"/>
</dbReference>
<dbReference type="Pfam" id="PF06687">
    <property type="entry name" value="SUR7"/>
    <property type="match status" value="1"/>
</dbReference>
<reference evidence="2 3" key="1">
    <citation type="submission" date="2019-07" db="EMBL/GenBank/DDBJ databases">
        <title>Finished genome of Venturia effusa.</title>
        <authorList>
            <person name="Young C.A."/>
            <person name="Cox M.P."/>
            <person name="Ganley A.R.D."/>
            <person name="David W.J."/>
        </authorList>
    </citation>
    <scope>NUCLEOTIDE SEQUENCE [LARGE SCALE GENOMIC DNA]</scope>
    <source>
        <strain evidence="3">albino</strain>
    </source>
</reference>
<feature type="transmembrane region" description="Helical" evidence="1">
    <location>
        <begin position="217"/>
        <end position="239"/>
    </location>
</feature>
<feature type="transmembrane region" description="Helical" evidence="1">
    <location>
        <begin position="184"/>
        <end position="205"/>
    </location>
</feature>
<gene>
    <name evidence="2" type="ORF">FKW77_010824</name>
</gene>
<keyword evidence="3" id="KW-1185">Reference proteome</keyword>
<dbReference type="PANTHER" id="PTHR28019:SF7">
    <property type="entry name" value="SUR7 PROTEIN"/>
    <property type="match status" value="1"/>
</dbReference>
<evidence type="ECO:0000256" key="1">
    <source>
        <dbReference type="SAM" id="Phobius"/>
    </source>
</evidence>
<dbReference type="OrthoDB" id="4159154at2759"/>
<dbReference type="GO" id="GO:0031505">
    <property type="term" value="P:fungal-type cell wall organization"/>
    <property type="evidence" value="ECO:0007669"/>
    <property type="project" value="TreeGrafter"/>
</dbReference>
<feature type="transmembrane region" description="Helical" evidence="1">
    <location>
        <begin position="6"/>
        <end position="26"/>
    </location>
</feature>
<evidence type="ECO:0000313" key="2">
    <source>
        <dbReference type="EMBL" id="QDS68457.1"/>
    </source>
</evidence>
<dbReference type="EMBL" id="CP042185">
    <property type="protein sequence ID" value="QDS68457.1"/>
    <property type="molecule type" value="Genomic_DNA"/>
</dbReference>
<dbReference type="AlphaFoldDB" id="A0A517KYJ2"/>
<keyword evidence="1" id="KW-0812">Transmembrane</keyword>
<evidence type="ECO:0008006" key="4">
    <source>
        <dbReference type="Google" id="ProtNLM"/>
    </source>
</evidence>
<keyword evidence="1" id="KW-1133">Transmembrane helix</keyword>
<sequence>MRLLPIVPILLSIGALILGFLCLFAGSKPDFLESYSILTLNTSRIGQNLINTTSSSSSSNPLSALFHNLTDPLVNTLQSDLNNIASSLAKDLGLKDFYSAHLLDYCYGTYTPQAVPNATVKASAIHKNVTACSNQTAMYAFDPTAALQKSLNESGVSITLDDLNWPADIEKGVKALRIAMKVAFVLYCVGIVFAFLTILTAAFWMFSGGRLSACIEIFTAVMAFLTFGIASAITTTLAVKGDSIIDKYGEEIGVSADRGNGFLGLTWAATGLMFVCSILGCAGCFRSRKRESVKQYQ</sequence>
<name>A0A517KYJ2_9PEZI</name>
<evidence type="ECO:0000313" key="3">
    <source>
        <dbReference type="Proteomes" id="UP000316270"/>
    </source>
</evidence>
<dbReference type="GO" id="GO:0005886">
    <property type="term" value="C:plasma membrane"/>
    <property type="evidence" value="ECO:0007669"/>
    <property type="project" value="InterPro"/>
</dbReference>
<dbReference type="InterPro" id="IPR009571">
    <property type="entry name" value="SUR7/Rim9-like_fungi"/>
</dbReference>
<proteinExistence type="predicted"/>
<organism evidence="2 3">
    <name type="scientific">Venturia effusa</name>
    <dbReference type="NCBI Taxonomy" id="50376"/>
    <lineage>
        <taxon>Eukaryota</taxon>
        <taxon>Fungi</taxon>
        <taxon>Dikarya</taxon>
        <taxon>Ascomycota</taxon>
        <taxon>Pezizomycotina</taxon>
        <taxon>Dothideomycetes</taxon>
        <taxon>Pleosporomycetidae</taxon>
        <taxon>Venturiales</taxon>
        <taxon>Venturiaceae</taxon>
        <taxon>Venturia</taxon>
    </lineage>
</organism>
<protein>
    <recommendedName>
        <fullName evidence="4">MARVEL domain-containing protein</fullName>
    </recommendedName>
</protein>